<comment type="caution">
    <text evidence="6">The sequence shown here is derived from an EMBL/GenBank/DDBJ whole genome shotgun (WGS) entry which is preliminary data.</text>
</comment>
<evidence type="ECO:0000256" key="1">
    <source>
        <dbReference type="ARBA" id="ARBA00009437"/>
    </source>
</evidence>
<dbReference type="GO" id="GO:0003700">
    <property type="term" value="F:DNA-binding transcription factor activity"/>
    <property type="evidence" value="ECO:0007669"/>
    <property type="project" value="InterPro"/>
</dbReference>
<dbReference type="PANTHER" id="PTHR30537:SF1">
    <property type="entry name" value="HTH-TYPE TRANSCRIPTIONAL REGULATOR PGRR"/>
    <property type="match status" value="1"/>
</dbReference>
<gene>
    <name evidence="6" type="ORF">VI08_06895</name>
</gene>
<dbReference type="Pfam" id="PF00126">
    <property type="entry name" value="HTH_1"/>
    <property type="match status" value="1"/>
</dbReference>
<dbReference type="AlphaFoldDB" id="A0A0F3KWX5"/>
<evidence type="ECO:0000256" key="3">
    <source>
        <dbReference type="ARBA" id="ARBA00023125"/>
    </source>
</evidence>
<dbReference type="GO" id="GO:0043565">
    <property type="term" value="F:sequence-specific DNA binding"/>
    <property type="evidence" value="ECO:0007669"/>
    <property type="project" value="TreeGrafter"/>
</dbReference>
<evidence type="ECO:0000313" key="6">
    <source>
        <dbReference type="EMBL" id="KJV35718.1"/>
    </source>
</evidence>
<evidence type="ECO:0000259" key="5">
    <source>
        <dbReference type="PROSITE" id="PS50931"/>
    </source>
</evidence>
<dbReference type="CDD" id="cd08474">
    <property type="entry name" value="PBP2_CrgA_like_5"/>
    <property type="match status" value="1"/>
</dbReference>
<accession>A0A0F3KWX5</accession>
<evidence type="ECO:0000256" key="2">
    <source>
        <dbReference type="ARBA" id="ARBA00023015"/>
    </source>
</evidence>
<dbReference type="PANTHER" id="PTHR30537">
    <property type="entry name" value="HTH-TYPE TRANSCRIPTIONAL REGULATOR"/>
    <property type="match status" value="1"/>
</dbReference>
<dbReference type="PROSITE" id="PS50931">
    <property type="entry name" value="HTH_LYSR"/>
    <property type="match status" value="1"/>
</dbReference>
<dbReference type="SUPFAM" id="SSF53850">
    <property type="entry name" value="Periplasmic binding protein-like II"/>
    <property type="match status" value="1"/>
</dbReference>
<reference evidence="6 7" key="1">
    <citation type="submission" date="2015-03" db="EMBL/GenBank/DDBJ databases">
        <title>Draft genome sequence of Luteibacter yeojuensis strain SU11.</title>
        <authorList>
            <person name="Sulaiman J."/>
            <person name="Priya K."/>
            <person name="Chan K.-G."/>
        </authorList>
    </citation>
    <scope>NUCLEOTIDE SEQUENCE [LARGE SCALE GENOMIC DNA]</scope>
    <source>
        <strain evidence="6 7">SU11</strain>
    </source>
</reference>
<dbReference type="InterPro" id="IPR005119">
    <property type="entry name" value="LysR_subst-bd"/>
</dbReference>
<proteinExistence type="inferred from homology"/>
<dbReference type="Proteomes" id="UP000033651">
    <property type="component" value="Unassembled WGS sequence"/>
</dbReference>
<protein>
    <submittedName>
        <fullName evidence="6">LysR family transcriptional regulator</fullName>
    </submittedName>
</protein>
<sequence length="299" mass="32705">MADITLADLKAFIQVARHRGFQRAADASGVSRSSLSHAVKGLEDRLGVRLLHRTTRSVAVTEAGEKLLQRAAPLLQDLDEALDDLSHGEGEIVGTLRINANKGGARWLLDHAIPLFLQRHPRVELDLVSEGRFVDIVAEGFDAGVRLDEAVPGDMVAVRFGGPVRFIAVASPGYVQRAGMPRKPRDLLHHQCIRQRLPSGKRYRWEFGKGKQEVQVDVPGALSLDDNDLMVAAAIAGMGVAFVPEPFARDALADGRLVVLLGEWSPETPALCLYYASYRQVPAPLRAFIDVVREVDVVD</sequence>
<dbReference type="EMBL" id="JZRB01000014">
    <property type="protein sequence ID" value="KJV35718.1"/>
    <property type="molecule type" value="Genomic_DNA"/>
</dbReference>
<dbReference type="SUPFAM" id="SSF46785">
    <property type="entry name" value="Winged helix' DNA-binding domain"/>
    <property type="match status" value="1"/>
</dbReference>
<dbReference type="InterPro" id="IPR036390">
    <property type="entry name" value="WH_DNA-bd_sf"/>
</dbReference>
<dbReference type="OrthoDB" id="9810065at2"/>
<dbReference type="InterPro" id="IPR058163">
    <property type="entry name" value="LysR-type_TF_proteobact-type"/>
</dbReference>
<dbReference type="InterPro" id="IPR036388">
    <property type="entry name" value="WH-like_DNA-bd_sf"/>
</dbReference>
<evidence type="ECO:0000313" key="7">
    <source>
        <dbReference type="Proteomes" id="UP000033651"/>
    </source>
</evidence>
<keyword evidence="2" id="KW-0805">Transcription regulation</keyword>
<dbReference type="GO" id="GO:0006351">
    <property type="term" value="P:DNA-templated transcription"/>
    <property type="evidence" value="ECO:0007669"/>
    <property type="project" value="TreeGrafter"/>
</dbReference>
<dbReference type="InterPro" id="IPR000847">
    <property type="entry name" value="LysR_HTH_N"/>
</dbReference>
<comment type="similarity">
    <text evidence="1">Belongs to the LysR transcriptional regulatory family.</text>
</comment>
<keyword evidence="4" id="KW-0804">Transcription</keyword>
<dbReference type="Gene3D" id="3.40.190.290">
    <property type="match status" value="1"/>
</dbReference>
<keyword evidence="7" id="KW-1185">Reference proteome</keyword>
<dbReference type="PATRIC" id="fig|345309.4.peg.582"/>
<keyword evidence="3" id="KW-0238">DNA-binding</keyword>
<dbReference type="Gene3D" id="1.10.10.10">
    <property type="entry name" value="Winged helix-like DNA-binding domain superfamily/Winged helix DNA-binding domain"/>
    <property type="match status" value="1"/>
</dbReference>
<dbReference type="RefSeq" id="WP_045828815.1">
    <property type="nucleotide sequence ID" value="NZ_JZRB01000014.1"/>
</dbReference>
<name>A0A0F3KWX5_9GAMM</name>
<evidence type="ECO:0000256" key="4">
    <source>
        <dbReference type="ARBA" id="ARBA00023163"/>
    </source>
</evidence>
<dbReference type="Pfam" id="PF03466">
    <property type="entry name" value="LysR_substrate"/>
    <property type="match status" value="1"/>
</dbReference>
<dbReference type="FunFam" id="1.10.10.10:FF:000001">
    <property type="entry name" value="LysR family transcriptional regulator"/>
    <property type="match status" value="1"/>
</dbReference>
<organism evidence="6 7">
    <name type="scientific">Luteibacter yeojuensis</name>
    <dbReference type="NCBI Taxonomy" id="345309"/>
    <lineage>
        <taxon>Bacteria</taxon>
        <taxon>Pseudomonadati</taxon>
        <taxon>Pseudomonadota</taxon>
        <taxon>Gammaproteobacteria</taxon>
        <taxon>Lysobacterales</taxon>
        <taxon>Rhodanobacteraceae</taxon>
        <taxon>Luteibacter</taxon>
    </lineage>
</organism>
<feature type="domain" description="HTH lysR-type" evidence="5">
    <location>
        <begin position="4"/>
        <end position="61"/>
    </location>
</feature>